<organism evidence="3 4">
    <name type="scientific">Wuchereria bancrofti</name>
    <dbReference type="NCBI Taxonomy" id="6293"/>
    <lineage>
        <taxon>Eukaryota</taxon>
        <taxon>Metazoa</taxon>
        <taxon>Ecdysozoa</taxon>
        <taxon>Nematoda</taxon>
        <taxon>Chromadorea</taxon>
        <taxon>Rhabditida</taxon>
        <taxon>Spirurina</taxon>
        <taxon>Spiruromorpha</taxon>
        <taxon>Filarioidea</taxon>
        <taxon>Onchocercidae</taxon>
        <taxon>Wuchereria</taxon>
    </lineage>
</organism>
<protein>
    <submittedName>
        <fullName evidence="3">Uncharacterized protein</fullName>
    </submittedName>
</protein>
<evidence type="ECO:0000256" key="1">
    <source>
        <dbReference type="SAM" id="Phobius"/>
    </source>
</evidence>
<dbReference type="AlphaFoldDB" id="J9AZ09"/>
<keyword evidence="2" id="KW-0732">Signal</keyword>
<dbReference type="Proteomes" id="UP000004810">
    <property type="component" value="Unassembled WGS sequence"/>
</dbReference>
<feature type="transmembrane region" description="Helical" evidence="1">
    <location>
        <begin position="64"/>
        <end position="83"/>
    </location>
</feature>
<keyword evidence="1" id="KW-1133">Transmembrane helix</keyword>
<feature type="signal peptide" evidence="2">
    <location>
        <begin position="1"/>
        <end position="19"/>
    </location>
</feature>
<keyword evidence="1" id="KW-0812">Transmembrane</keyword>
<name>J9AZ09_WUCBA</name>
<evidence type="ECO:0000256" key="2">
    <source>
        <dbReference type="SAM" id="SignalP"/>
    </source>
</evidence>
<feature type="chain" id="PRO_5003821287" evidence="2">
    <location>
        <begin position="20"/>
        <end position="84"/>
    </location>
</feature>
<reference evidence="4" key="1">
    <citation type="submission" date="2012-08" db="EMBL/GenBank/DDBJ databases">
        <title>The Genome Sequence of Wuchereria bancrofti.</title>
        <authorList>
            <person name="Nutman T.B."/>
            <person name="Fink D.L."/>
            <person name="Russ C."/>
            <person name="Young S."/>
            <person name="Zeng Q."/>
            <person name="Koehrsen M."/>
            <person name="Alvarado L."/>
            <person name="Berlin A."/>
            <person name="Chapman S.B."/>
            <person name="Chen Z."/>
            <person name="Freedman E."/>
            <person name="Gellesch M."/>
            <person name="Goldberg J."/>
            <person name="Griggs A."/>
            <person name="Gujja S."/>
            <person name="Heilman E.R."/>
            <person name="Heiman D."/>
            <person name="Hepburn T."/>
            <person name="Howarth C."/>
            <person name="Jen D."/>
            <person name="Larson L."/>
            <person name="Lewis B."/>
            <person name="Mehta T."/>
            <person name="Park D."/>
            <person name="Pearson M."/>
            <person name="Roberts A."/>
            <person name="Saif S."/>
            <person name="Shea T."/>
            <person name="Shenoy N."/>
            <person name="Sisk P."/>
            <person name="Stolte C."/>
            <person name="Sykes S."/>
            <person name="Walk T."/>
            <person name="White J."/>
            <person name="Yandava C."/>
            <person name="Haas B."/>
            <person name="Henn M.R."/>
            <person name="Nusbaum C."/>
            <person name="Birren B."/>
        </authorList>
    </citation>
    <scope>NUCLEOTIDE SEQUENCE [LARGE SCALE GENOMIC DNA]</scope>
    <source>
        <strain evidence="4">NA</strain>
    </source>
</reference>
<dbReference type="EMBL" id="ADBV01005052">
    <property type="protein sequence ID" value="EJW79850.1"/>
    <property type="molecule type" value="Genomic_DNA"/>
</dbReference>
<accession>J9AZ09</accession>
<keyword evidence="1" id="KW-0472">Membrane</keyword>
<comment type="caution">
    <text evidence="3">The sequence shown here is derived from an EMBL/GenBank/DDBJ whole genome shotgun (WGS) entry which is preliminary data.</text>
</comment>
<evidence type="ECO:0000313" key="3">
    <source>
        <dbReference type="EMBL" id="EJW79850.1"/>
    </source>
</evidence>
<evidence type="ECO:0000313" key="4">
    <source>
        <dbReference type="Proteomes" id="UP000004810"/>
    </source>
</evidence>
<sequence>MVCLLDLFVLWALVMVITGADVYPFVRDSYTSKYGSFTPEELLEAKKQREKCSILHMKIISGMLFLWMNWIQLIVPVVAMTIFI</sequence>
<feature type="non-terminal residue" evidence="3">
    <location>
        <position position="84"/>
    </location>
</feature>
<proteinExistence type="predicted"/>
<gene>
    <name evidence="3" type="ORF">WUBG_09242</name>
</gene>